<protein>
    <submittedName>
        <fullName evidence="3">Dienelactone hydrolase family protein</fullName>
    </submittedName>
</protein>
<dbReference type="Pfam" id="PF01738">
    <property type="entry name" value="DLH"/>
    <property type="match status" value="1"/>
</dbReference>
<dbReference type="InterPro" id="IPR002925">
    <property type="entry name" value="Dienelactn_hydro"/>
</dbReference>
<dbReference type="Proteomes" id="UP000603141">
    <property type="component" value="Unassembled WGS sequence"/>
</dbReference>
<reference evidence="3" key="1">
    <citation type="submission" date="2021-01" db="EMBL/GenBank/DDBJ databases">
        <title>Modified the classification status of verrucomicrobia.</title>
        <authorList>
            <person name="Feng X."/>
        </authorList>
    </citation>
    <scope>NUCLEOTIDE SEQUENCE</scope>
    <source>
        <strain evidence="3">KCTC 22041</strain>
    </source>
</reference>
<evidence type="ECO:0000313" key="4">
    <source>
        <dbReference type="Proteomes" id="UP000603141"/>
    </source>
</evidence>
<proteinExistence type="predicted"/>
<dbReference type="SUPFAM" id="SSF53474">
    <property type="entry name" value="alpha/beta-Hydrolases"/>
    <property type="match status" value="1"/>
</dbReference>
<organism evidence="3 4">
    <name type="scientific">Luteolibacter pohnpeiensis</name>
    <dbReference type="NCBI Taxonomy" id="454153"/>
    <lineage>
        <taxon>Bacteria</taxon>
        <taxon>Pseudomonadati</taxon>
        <taxon>Verrucomicrobiota</taxon>
        <taxon>Verrucomicrobiia</taxon>
        <taxon>Verrucomicrobiales</taxon>
        <taxon>Verrucomicrobiaceae</taxon>
        <taxon>Luteolibacter</taxon>
    </lineage>
</organism>
<dbReference type="InterPro" id="IPR050955">
    <property type="entry name" value="Plant_Biomass_Hydrol_Est"/>
</dbReference>
<dbReference type="RefSeq" id="WP_200269341.1">
    <property type="nucleotide sequence ID" value="NZ_JAENIJ010000009.1"/>
</dbReference>
<accession>A0A934VQP5</accession>
<feature type="domain" description="Dienelactone hydrolase" evidence="2">
    <location>
        <begin position="127"/>
        <end position="234"/>
    </location>
</feature>
<dbReference type="GO" id="GO:0016787">
    <property type="term" value="F:hydrolase activity"/>
    <property type="evidence" value="ECO:0007669"/>
    <property type="project" value="UniProtKB-KW"/>
</dbReference>
<dbReference type="PANTHER" id="PTHR43037">
    <property type="entry name" value="UNNAMED PRODUCT-RELATED"/>
    <property type="match status" value="1"/>
</dbReference>
<evidence type="ECO:0000259" key="2">
    <source>
        <dbReference type="Pfam" id="PF01738"/>
    </source>
</evidence>
<evidence type="ECO:0000256" key="1">
    <source>
        <dbReference type="ARBA" id="ARBA00022729"/>
    </source>
</evidence>
<keyword evidence="1" id="KW-0732">Signal</keyword>
<dbReference type="EMBL" id="JAENIJ010000009">
    <property type="protein sequence ID" value="MBK1882321.1"/>
    <property type="molecule type" value="Genomic_DNA"/>
</dbReference>
<dbReference type="Gene3D" id="3.40.50.1820">
    <property type="entry name" value="alpha/beta hydrolase"/>
    <property type="match status" value="1"/>
</dbReference>
<keyword evidence="3" id="KW-0378">Hydrolase</keyword>
<dbReference type="InterPro" id="IPR029058">
    <property type="entry name" value="AB_hydrolase_fold"/>
</dbReference>
<dbReference type="PANTHER" id="PTHR43037:SF1">
    <property type="entry name" value="BLL1128 PROTEIN"/>
    <property type="match status" value="1"/>
</dbReference>
<evidence type="ECO:0000313" key="3">
    <source>
        <dbReference type="EMBL" id="MBK1882321.1"/>
    </source>
</evidence>
<name>A0A934VQP5_9BACT</name>
<comment type="caution">
    <text evidence="3">The sequence shown here is derived from an EMBL/GenBank/DDBJ whole genome shotgun (WGS) entry which is preliminary data.</text>
</comment>
<dbReference type="AlphaFoldDB" id="A0A934VQP5"/>
<gene>
    <name evidence="3" type="ORF">JIN85_07840</name>
</gene>
<sequence length="255" mass="28319">MAQPHGMRTIGLLLITTMISQVKAEELKAEVWKAPNDATVPYRWHEPESLAPGKLYPLVLFLHGAGEKGDDNQAQLKHGVMAILREAAKINEPCYLIAPQCPKQGYWAPYNSETKKLAEEDGLYKRLDAAWALVEKFEKQYPVDPDRIYVTGISMGGFGTWGLLGREGKHIAAAVPICGGGNPDIAKKFKNVPIWTFHGEADPTVSVDLTRQMVAALEKAGGKPKVTYYPGVGHDSWTQTYDNPEVTKWLFEQKK</sequence>
<keyword evidence="4" id="KW-1185">Reference proteome</keyword>